<evidence type="ECO:0000313" key="1">
    <source>
        <dbReference type="EMBL" id="KNZ70725.1"/>
    </source>
</evidence>
<gene>
    <name evidence="1" type="ORF">Tfer_0403</name>
</gene>
<dbReference type="AlphaFoldDB" id="A0A0L6W5B9"/>
<organism evidence="1 2">
    <name type="scientific">Thermincola ferriacetica</name>
    <dbReference type="NCBI Taxonomy" id="281456"/>
    <lineage>
        <taxon>Bacteria</taxon>
        <taxon>Bacillati</taxon>
        <taxon>Bacillota</taxon>
        <taxon>Clostridia</taxon>
        <taxon>Eubacteriales</taxon>
        <taxon>Thermincolaceae</taxon>
        <taxon>Thermincola</taxon>
    </lineage>
</organism>
<name>A0A0L6W5B9_9FIRM</name>
<dbReference type="Proteomes" id="UP000037175">
    <property type="component" value="Unassembled WGS sequence"/>
</dbReference>
<sequence>MMSKSIQDLKNSIREKIIEIWKNPDNPPEDKLIEIFGFSAEQIINFINQEDD</sequence>
<proteinExistence type="predicted"/>
<accession>A0A0L6W5B9</accession>
<comment type="caution">
    <text evidence="1">The sequence shown here is derived from an EMBL/GenBank/DDBJ whole genome shotgun (WGS) entry which is preliminary data.</text>
</comment>
<dbReference type="EMBL" id="LGTE01000002">
    <property type="protein sequence ID" value="KNZ70725.1"/>
    <property type="molecule type" value="Genomic_DNA"/>
</dbReference>
<evidence type="ECO:0000313" key="2">
    <source>
        <dbReference type="Proteomes" id="UP000037175"/>
    </source>
</evidence>
<protein>
    <submittedName>
        <fullName evidence="1">Uncharacterized protein</fullName>
    </submittedName>
</protein>
<reference evidence="2" key="1">
    <citation type="submission" date="2015-07" db="EMBL/GenBank/DDBJ databases">
        <title>Complete Genome of Thermincola ferriacetica strain Z-0001T.</title>
        <authorList>
            <person name="Lusk B."/>
            <person name="Badalamenti J.P."/>
            <person name="Parameswaran P."/>
            <person name="Bond D.R."/>
            <person name="Torres C.I."/>
        </authorList>
    </citation>
    <scope>NUCLEOTIDE SEQUENCE [LARGE SCALE GENOMIC DNA]</scope>
    <source>
        <strain evidence="2">Z-0001</strain>
    </source>
</reference>
<keyword evidence="2" id="KW-1185">Reference proteome</keyword>